<dbReference type="Gene3D" id="2.30.30.140">
    <property type="match status" value="1"/>
</dbReference>
<evidence type="ECO:0000313" key="6">
    <source>
        <dbReference type="EMBL" id="OAG04625.1"/>
    </source>
</evidence>
<evidence type="ECO:0000256" key="1">
    <source>
        <dbReference type="ARBA" id="ARBA00004123"/>
    </source>
</evidence>
<accession>A0A177CAM3</accession>
<feature type="region of interest" description="Disordered" evidence="4">
    <location>
        <begin position="993"/>
        <end position="1065"/>
    </location>
</feature>
<feature type="compositionally biased region" description="Acidic residues" evidence="4">
    <location>
        <begin position="707"/>
        <end position="718"/>
    </location>
</feature>
<feature type="compositionally biased region" description="Low complexity" evidence="4">
    <location>
        <begin position="944"/>
        <end position="957"/>
    </location>
</feature>
<dbReference type="InterPro" id="IPR047249">
    <property type="entry name" value="BRCT_p53bp1-like_rpt1"/>
</dbReference>
<feature type="compositionally biased region" description="Basic and acidic residues" evidence="4">
    <location>
        <begin position="448"/>
        <end position="463"/>
    </location>
</feature>
<feature type="compositionally biased region" description="Polar residues" evidence="4">
    <location>
        <begin position="915"/>
        <end position="924"/>
    </location>
</feature>
<dbReference type="InterPro" id="IPR041297">
    <property type="entry name" value="Crb2_Tudor"/>
</dbReference>
<feature type="compositionally biased region" description="Basic and acidic residues" evidence="4">
    <location>
        <begin position="104"/>
        <end position="114"/>
    </location>
</feature>
<gene>
    <name evidence="6" type="ORF">CC84DRAFT_1165042</name>
</gene>
<dbReference type="InterPro" id="IPR047252">
    <property type="entry name" value="TP53BP1-like"/>
</dbReference>
<reference evidence="6 7" key="1">
    <citation type="submission" date="2016-05" db="EMBL/GenBank/DDBJ databases">
        <title>Comparative analysis of secretome profiles of manganese(II)-oxidizing ascomycete fungi.</title>
        <authorList>
            <consortium name="DOE Joint Genome Institute"/>
            <person name="Zeiner C.A."/>
            <person name="Purvine S.O."/>
            <person name="Zink E.M."/>
            <person name="Wu S."/>
            <person name="Pasa-Tolic L."/>
            <person name="Chaput D.L."/>
            <person name="Haridas S."/>
            <person name="Grigoriev I.V."/>
            <person name="Santelli C.M."/>
            <person name="Hansel C.M."/>
        </authorList>
    </citation>
    <scope>NUCLEOTIDE SEQUENCE [LARGE SCALE GENOMIC DNA]</scope>
    <source>
        <strain evidence="6 7">AP3s5-JAC2a</strain>
    </source>
</reference>
<name>A0A177CAM3_9PLEO</name>
<dbReference type="OrthoDB" id="129353at2759"/>
<dbReference type="Gene3D" id="3.40.50.10190">
    <property type="entry name" value="BRCT domain"/>
    <property type="match status" value="1"/>
</dbReference>
<feature type="compositionally biased region" description="Polar residues" evidence="4">
    <location>
        <begin position="166"/>
        <end position="179"/>
    </location>
</feature>
<dbReference type="Proteomes" id="UP000077069">
    <property type="component" value="Unassembled WGS sequence"/>
</dbReference>
<feature type="region of interest" description="Disordered" evidence="4">
    <location>
        <begin position="814"/>
        <end position="852"/>
    </location>
</feature>
<sequence length="1565" mass="170755">MAESQDCTMLQDKFYDDPSQLSQLLRQRAGSQFAIHSFDSTGQHIVTATPTFPSQRLPSPQRAATALSLSLSPTRAAARRVRFDSRHATPNLHKHHSAPVSTRESMREREDARKPYQSFNGAMDTPGDTQADPEIFKVLTSGIYGSNGMLGAAFEPVAPVTDGDSSESARNYATVSSPEQPRDGLPSPVTMDDDQDTQLRAQYAETSPLKLFETPAAYPSRKRDSQGQVLSSAARTNTTPGTVLSASAFFGFGEDNGMSLTQAFNATQAKTSPAVGNPNDDVVFQRPSPNFTHARHSSADAMMSSPIKPHNRKGPMSDVIMRSSSEPRADYESMKHSQARRNQEQAGEDVDYEEQQDSWEQPTDIGKHYARLKAKERFEQEAAKSLASVSAPMPSERRSKKHDLSFMRATATSPDKPSRMEPTHHNGPYDGAGVDAPYELSQPLPRNDGTDHSPDQLSRDLFTRRSAPATAKMVAGVEQRVQVPHTSSHPAYIFSETPSRNPSQRDPSPSQPQPESQSRPSGPQPAPKSLSRLRSSRETEVVMDSQPEPAGSFGASQPAPLRFPSSPSTNQYSINQTTMLPKSALVSSPISSTVPMPPKLSSQELGMTTGNGGAAVDGTEEGVPSSPPLIAQDDDITYDEHAYEEDSDVEPKERDAQISDDDMRMAEADSDDELPTPRNGPNNYAELAHEDDAEGEERAESTRNDDEVPETIEEELEQDVLIRSTHPGHGHQKDANTSMDPPRTNPQSTVPETDLLEDTQLPVFPEATDDTQLDSTEAATEGPVAGIWDGEQDDHVGHFRKKINKNELFNTVKEHESASQTARKVNSSMEESVIAPSPARFKGRSLQDIANDPGTQQSIDLEGVELPHLSFEEDPDDPLDAMIARESPFNPQKKRRTTYSTKKAFRSPIKETDPVSDQSSSPSHRSIPHVAGWSPPTTQDREAQGAQAASRARAEAGITQSAMLKSKTRFKPNQPQTPRKGALKTVNMALLSKSPGRTPLKTTLRGQTANNETTPTKSTQTLNTDVEMRDANDLDAEDGPVPDANIPSIEPVDGEGPDDFIGDPSGEPDMPDRVFAHWPSIGYCPATCVGRVDSHRLRVRFDDGTHHDLESMQIRALDLHPGDHVKIDIHGMKKLAYVVIGFKDKVDLGDGATEYPATTRHGYATIVAEEKQRDSLPADAQSRAKMHIDVPVANIYLTAQLWARLKDRTFKYNKAVSPAGSASRVGTPRVVGSAIPLSTVLRRSTAGPSLLRDSTAHASSVASSTRSSSGNVFLNMAFAVTSTSKEVNKDDISKLLKSSGGLVLEEGFHHLFDTDSYNAPMSSDGSANAPSASMHGLKLKRKHEDLRFVALIAQTHSRSPKFLQALSLNIPCLHLRWVHDSLAAGHALPFGKYLLPAGTSTFLDPAGVVRSRNMQTYDPTAEDVTFIRMVKDRQLLFSDESVLIVSEENEQEPYIFLTHAMGATEVGLCSDLEEAKESVDTGAWDWVYVDGKPDALADAAAQIFSSSAGNTLRKKATKKRKRDSETVKAEAQTLVRTGFVGEKKVKVACGEFVIQSLILESLIEE</sequence>
<dbReference type="CDD" id="cd17745">
    <property type="entry name" value="BRCT_p53bp1_rpt1"/>
    <property type="match status" value="1"/>
</dbReference>
<keyword evidence="2" id="KW-0227">DNA damage</keyword>
<proteinExistence type="predicted"/>
<feature type="compositionally biased region" description="Basic and acidic residues" evidence="4">
    <location>
        <begin position="649"/>
        <end position="667"/>
    </location>
</feature>
<comment type="subcellular location">
    <subcellularLocation>
        <location evidence="1">Nucleus</location>
    </subcellularLocation>
</comment>
<feature type="compositionally biased region" description="Basic and acidic residues" evidence="4">
    <location>
        <begin position="325"/>
        <end position="335"/>
    </location>
</feature>
<dbReference type="SMART" id="SM00292">
    <property type="entry name" value="BRCT"/>
    <property type="match status" value="1"/>
</dbReference>
<feature type="compositionally biased region" description="Acidic residues" evidence="4">
    <location>
        <begin position="632"/>
        <end position="648"/>
    </location>
</feature>
<evidence type="ECO:0000256" key="2">
    <source>
        <dbReference type="ARBA" id="ARBA00022763"/>
    </source>
</evidence>
<dbReference type="PANTHER" id="PTHR15321">
    <property type="entry name" value="TUMOR SUPPRESSOR P53-BINDING PROTEIN 1"/>
    <property type="match status" value="1"/>
</dbReference>
<dbReference type="Pfam" id="PF18115">
    <property type="entry name" value="Tudor_3"/>
    <property type="match status" value="1"/>
</dbReference>
<evidence type="ECO:0000256" key="3">
    <source>
        <dbReference type="ARBA" id="ARBA00023242"/>
    </source>
</evidence>
<protein>
    <recommendedName>
        <fullName evidence="5">BRCT domain-containing protein</fullName>
    </recommendedName>
</protein>
<dbReference type="InParanoid" id="A0A177CAM3"/>
<dbReference type="InterPro" id="IPR001357">
    <property type="entry name" value="BRCT_dom"/>
</dbReference>
<feature type="compositionally biased region" description="Polar residues" evidence="4">
    <location>
        <begin position="565"/>
        <end position="608"/>
    </location>
</feature>
<dbReference type="InterPro" id="IPR036420">
    <property type="entry name" value="BRCT_dom_sf"/>
</dbReference>
<feature type="region of interest" description="Disordered" evidence="4">
    <location>
        <begin position="873"/>
        <end position="980"/>
    </location>
</feature>
<dbReference type="PROSITE" id="PS50172">
    <property type="entry name" value="BRCT"/>
    <property type="match status" value="1"/>
</dbReference>
<dbReference type="InterPro" id="IPR047250">
    <property type="entry name" value="BRCT_p53bp1-like_rpt2"/>
</dbReference>
<feature type="compositionally biased region" description="Basic and acidic residues" evidence="4">
    <location>
        <begin position="696"/>
        <end position="706"/>
    </location>
</feature>
<evidence type="ECO:0000259" key="5">
    <source>
        <dbReference type="PROSITE" id="PS50172"/>
    </source>
</evidence>
<feature type="compositionally biased region" description="Polar residues" evidence="4">
    <location>
        <begin position="1000"/>
        <end position="1024"/>
    </location>
</feature>
<dbReference type="CDD" id="cd17724">
    <property type="entry name" value="BRCT_p53bp1_rpt2"/>
    <property type="match status" value="1"/>
</dbReference>
<keyword evidence="7" id="KW-1185">Reference proteome</keyword>
<dbReference type="RefSeq" id="XP_018034990.1">
    <property type="nucleotide sequence ID" value="XM_018178630.1"/>
</dbReference>
<feature type="domain" description="BRCT" evidence="5">
    <location>
        <begin position="1268"/>
        <end position="1395"/>
    </location>
</feature>
<keyword evidence="3" id="KW-0539">Nucleus</keyword>
<feature type="compositionally biased region" description="Polar residues" evidence="4">
    <location>
        <begin position="735"/>
        <end position="751"/>
    </location>
</feature>
<feature type="region of interest" description="Disordered" evidence="4">
    <location>
        <begin position="385"/>
        <end position="778"/>
    </location>
</feature>
<dbReference type="STRING" id="1460663.A0A177CAM3"/>
<feature type="compositionally biased region" description="Low complexity" evidence="4">
    <location>
        <begin position="498"/>
        <end position="521"/>
    </location>
</feature>
<evidence type="ECO:0000256" key="4">
    <source>
        <dbReference type="SAM" id="MobiDB-lite"/>
    </source>
</evidence>
<feature type="compositionally biased region" description="Polar residues" evidence="4">
    <location>
        <begin position="818"/>
        <end position="830"/>
    </location>
</feature>
<dbReference type="GO" id="GO:0045944">
    <property type="term" value="P:positive regulation of transcription by RNA polymerase II"/>
    <property type="evidence" value="ECO:0007669"/>
    <property type="project" value="TreeGrafter"/>
</dbReference>
<dbReference type="EMBL" id="KV441553">
    <property type="protein sequence ID" value="OAG04625.1"/>
    <property type="molecule type" value="Genomic_DNA"/>
</dbReference>
<dbReference type="GO" id="GO:0000077">
    <property type="term" value="P:DNA damage checkpoint signaling"/>
    <property type="evidence" value="ECO:0007669"/>
    <property type="project" value="TreeGrafter"/>
</dbReference>
<dbReference type="GO" id="GO:0005634">
    <property type="term" value="C:nucleus"/>
    <property type="evidence" value="ECO:0007669"/>
    <property type="project" value="UniProtKB-SubCell"/>
</dbReference>
<evidence type="ECO:0000313" key="7">
    <source>
        <dbReference type="Proteomes" id="UP000077069"/>
    </source>
</evidence>
<dbReference type="PANTHER" id="PTHR15321:SF3">
    <property type="entry name" value="TP53-BINDING PROTEIN 1"/>
    <property type="match status" value="1"/>
</dbReference>
<dbReference type="GeneID" id="28762116"/>
<dbReference type="GO" id="GO:0042393">
    <property type="term" value="F:histone binding"/>
    <property type="evidence" value="ECO:0007669"/>
    <property type="project" value="TreeGrafter"/>
</dbReference>
<feature type="compositionally biased region" description="Acidic residues" evidence="4">
    <location>
        <begin position="1052"/>
        <end position="1061"/>
    </location>
</feature>
<feature type="region of interest" description="Disordered" evidence="4">
    <location>
        <begin position="86"/>
        <end position="131"/>
    </location>
</feature>
<organism evidence="6 7">
    <name type="scientific">Paraphaeosphaeria sporulosa</name>
    <dbReference type="NCBI Taxonomy" id="1460663"/>
    <lineage>
        <taxon>Eukaryota</taxon>
        <taxon>Fungi</taxon>
        <taxon>Dikarya</taxon>
        <taxon>Ascomycota</taxon>
        <taxon>Pezizomycotina</taxon>
        <taxon>Dothideomycetes</taxon>
        <taxon>Pleosporomycetidae</taxon>
        <taxon>Pleosporales</taxon>
        <taxon>Massarineae</taxon>
        <taxon>Didymosphaeriaceae</taxon>
        <taxon>Paraphaeosphaeria</taxon>
    </lineage>
</organism>
<dbReference type="SUPFAM" id="SSF52113">
    <property type="entry name" value="BRCT domain"/>
    <property type="match status" value="1"/>
</dbReference>
<feature type="region of interest" description="Disordered" evidence="4">
    <location>
        <begin position="160"/>
        <end position="187"/>
    </location>
</feature>
<feature type="compositionally biased region" description="Acidic residues" evidence="4">
    <location>
        <begin position="346"/>
        <end position="357"/>
    </location>
</feature>
<feature type="region of interest" description="Disordered" evidence="4">
    <location>
        <begin position="290"/>
        <end position="364"/>
    </location>
</feature>